<evidence type="ECO:0000313" key="3">
    <source>
        <dbReference type="Proteomes" id="UP000620124"/>
    </source>
</evidence>
<name>A0A8H6YXC9_9AGAR</name>
<feature type="region of interest" description="Disordered" evidence="1">
    <location>
        <begin position="266"/>
        <end position="290"/>
    </location>
</feature>
<keyword evidence="3" id="KW-1185">Reference proteome</keyword>
<organism evidence="2 3">
    <name type="scientific">Mycena venus</name>
    <dbReference type="NCBI Taxonomy" id="2733690"/>
    <lineage>
        <taxon>Eukaryota</taxon>
        <taxon>Fungi</taxon>
        <taxon>Dikarya</taxon>
        <taxon>Basidiomycota</taxon>
        <taxon>Agaricomycotina</taxon>
        <taxon>Agaricomycetes</taxon>
        <taxon>Agaricomycetidae</taxon>
        <taxon>Agaricales</taxon>
        <taxon>Marasmiineae</taxon>
        <taxon>Mycenaceae</taxon>
        <taxon>Mycena</taxon>
    </lineage>
</organism>
<evidence type="ECO:0000256" key="1">
    <source>
        <dbReference type="SAM" id="MobiDB-lite"/>
    </source>
</evidence>
<gene>
    <name evidence="2" type="ORF">MVEN_00430400</name>
</gene>
<dbReference type="AlphaFoldDB" id="A0A8H6YXC9"/>
<dbReference type="OrthoDB" id="3042827at2759"/>
<protein>
    <submittedName>
        <fullName evidence="2">Uncharacterized protein</fullName>
    </submittedName>
</protein>
<comment type="caution">
    <text evidence="2">The sequence shown here is derived from an EMBL/GenBank/DDBJ whole genome shotgun (WGS) entry which is preliminary data.</text>
</comment>
<dbReference type="Proteomes" id="UP000620124">
    <property type="component" value="Unassembled WGS sequence"/>
</dbReference>
<evidence type="ECO:0000313" key="2">
    <source>
        <dbReference type="EMBL" id="KAF7365570.1"/>
    </source>
</evidence>
<dbReference type="EMBL" id="JACAZI010000003">
    <property type="protein sequence ID" value="KAF7365570.1"/>
    <property type="molecule type" value="Genomic_DNA"/>
</dbReference>
<reference evidence="2" key="1">
    <citation type="submission" date="2020-05" db="EMBL/GenBank/DDBJ databases">
        <title>Mycena genomes resolve the evolution of fungal bioluminescence.</title>
        <authorList>
            <person name="Tsai I.J."/>
        </authorList>
    </citation>
    <scope>NUCLEOTIDE SEQUENCE</scope>
    <source>
        <strain evidence="2">CCC161011</strain>
    </source>
</reference>
<sequence>MDDAPPHLLISALAWFGEPTTWCAGNEPEHIGTYRQVATARLNRLRMDTELAAVEYTPATETSFQYTRHANMGTSSSTVTYEGAVFAENMPPLVRICLPSQLPWPERFKRSEYYDDDDIERPRTGPPFHFYNIDWNGGTGIDPDFFSGLTFSPDLPGQLATDTEADGDEGHEQDSTVGLGWHGPWATGLLERQDRGQPLGERTEIVWNSGNNPTWGVQVRLRALKIKEVDPEIFEEAANPVNSRGIASYTIRATILRVFVKSEWFVQEDESEETEGDEDEGEGDGDEEME</sequence>
<accession>A0A8H6YXC9</accession>
<proteinExistence type="predicted"/>